<keyword evidence="2" id="KW-0489">Methyltransferase</keyword>
<comment type="caution">
    <text evidence="2">The sequence shown here is derived from an EMBL/GenBank/DDBJ whole genome shotgun (WGS) entry which is preliminary data.</text>
</comment>
<dbReference type="Gene3D" id="3.40.50.150">
    <property type="entry name" value="Vaccinia Virus protein VP39"/>
    <property type="match status" value="1"/>
</dbReference>
<dbReference type="RefSeq" id="WP_129048598.1">
    <property type="nucleotide sequence ID" value="NZ_SDHX01000002.1"/>
</dbReference>
<dbReference type="NCBIfam" id="TIGR03587">
    <property type="entry name" value="Pse_Me-ase"/>
    <property type="match status" value="1"/>
</dbReference>
<proteinExistence type="predicted"/>
<dbReference type="SUPFAM" id="SSF53335">
    <property type="entry name" value="S-adenosyl-L-methionine-dependent methyltransferases"/>
    <property type="match status" value="1"/>
</dbReference>
<dbReference type="Proteomes" id="UP000290218">
    <property type="component" value="Unassembled WGS sequence"/>
</dbReference>
<feature type="domain" description="Methyltransferase" evidence="1">
    <location>
        <begin position="49"/>
        <end position="135"/>
    </location>
</feature>
<evidence type="ECO:0000313" key="2">
    <source>
        <dbReference type="EMBL" id="RXK53008.1"/>
    </source>
</evidence>
<dbReference type="AlphaFoldDB" id="A0A4Q1C3M9"/>
<dbReference type="InterPro" id="IPR029063">
    <property type="entry name" value="SAM-dependent_MTases_sf"/>
</dbReference>
<dbReference type="InterPro" id="IPR041698">
    <property type="entry name" value="Methyltransf_25"/>
</dbReference>
<sequence>MTITTPQEAFWAGQFGNDYVERNQDPRWIDWNTAYYTKLLAKMAPPASILELGCNRGLNLHALKRLYPATAFSAVEINAQAAAHVRRDLPHVDLHHTSILEFQPARQWDLVFTNGVLIHLAPEALPKVYALMARASARYVMISEYYNPTPVEVTYRGHEGRLFKRDFAGEFLDAHPDFKLVDYGFVYHRDPTMHPDDMTWFLMEKKAS</sequence>
<keyword evidence="3" id="KW-1185">Reference proteome</keyword>
<dbReference type="InterPro" id="IPR020027">
    <property type="entry name" value="Pseudamin_synth-assoc_MeTrfase"/>
</dbReference>
<dbReference type="GO" id="GO:0008168">
    <property type="term" value="F:methyltransferase activity"/>
    <property type="evidence" value="ECO:0007669"/>
    <property type="project" value="UniProtKB-KW"/>
</dbReference>
<keyword evidence="2" id="KW-0808">Transferase</keyword>
<evidence type="ECO:0000313" key="3">
    <source>
        <dbReference type="Proteomes" id="UP000290218"/>
    </source>
</evidence>
<dbReference type="CDD" id="cd02440">
    <property type="entry name" value="AdoMet_MTases"/>
    <property type="match status" value="1"/>
</dbReference>
<gene>
    <name evidence="2" type="ORF">ESB00_14950</name>
</gene>
<dbReference type="GO" id="GO:0032259">
    <property type="term" value="P:methylation"/>
    <property type="evidence" value="ECO:0007669"/>
    <property type="project" value="UniProtKB-KW"/>
</dbReference>
<reference evidence="2 3" key="1">
    <citation type="submission" date="2019-01" db="EMBL/GenBank/DDBJ databases">
        <title>Lacunisphaera sp. strain TWA-58.</title>
        <authorList>
            <person name="Chen W.-M."/>
        </authorList>
    </citation>
    <scope>NUCLEOTIDE SEQUENCE [LARGE SCALE GENOMIC DNA]</scope>
    <source>
        <strain evidence="2 3">TWA-58</strain>
    </source>
</reference>
<dbReference type="Pfam" id="PF13649">
    <property type="entry name" value="Methyltransf_25"/>
    <property type="match status" value="1"/>
</dbReference>
<accession>A0A4Q1C3M9</accession>
<name>A0A4Q1C3M9_9BACT</name>
<protein>
    <submittedName>
        <fullName evidence="2">Methyltransferase domain-containing protein</fullName>
    </submittedName>
</protein>
<organism evidence="2 3">
    <name type="scientific">Oleiharenicola lentus</name>
    <dbReference type="NCBI Taxonomy" id="2508720"/>
    <lineage>
        <taxon>Bacteria</taxon>
        <taxon>Pseudomonadati</taxon>
        <taxon>Verrucomicrobiota</taxon>
        <taxon>Opitutia</taxon>
        <taxon>Opitutales</taxon>
        <taxon>Opitutaceae</taxon>
        <taxon>Oleiharenicola</taxon>
    </lineage>
</organism>
<dbReference type="EMBL" id="SDHX01000002">
    <property type="protein sequence ID" value="RXK53008.1"/>
    <property type="molecule type" value="Genomic_DNA"/>
</dbReference>
<evidence type="ECO:0000259" key="1">
    <source>
        <dbReference type="Pfam" id="PF13649"/>
    </source>
</evidence>
<dbReference type="OrthoDB" id="9808140at2"/>